<evidence type="ECO:0000256" key="6">
    <source>
        <dbReference type="ARBA" id="ARBA00023065"/>
    </source>
</evidence>
<evidence type="ECO:0000259" key="12">
    <source>
        <dbReference type="Pfam" id="PF02823"/>
    </source>
</evidence>
<comment type="caution">
    <text evidence="13">The sequence shown here is derived from an EMBL/GenBank/DDBJ whole genome shotgun (WGS) entry which is preliminary data.</text>
</comment>
<protein>
    <recommendedName>
        <fullName evidence="10">ATP synthase epsilon chain</fullName>
    </recommendedName>
    <alternativeName>
        <fullName evidence="10">ATP synthase F1 sector epsilon subunit</fullName>
    </alternativeName>
    <alternativeName>
        <fullName evidence="10">F-ATPase epsilon subunit</fullName>
    </alternativeName>
</protein>
<evidence type="ECO:0000256" key="2">
    <source>
        <dbReference type="ARBA" id="ARBA00004184"/>
    </source>
</evidence>
<evidence type="ECO:0000256" key="5">
    <source>
        <dbReference type="ARBA" id="ARBA00022781"/>
    </source>
</evidence>
<feature type="domain" description="ATP synthase F1 complex delta/epsilon subunit N-terminal" evidence="12">
    <location>
        <begin position="5"/>
        <end position="83"/>
    </location>
</feature>
<evidence type="ECO:0000256" key="7">
    <source>
        <dbReference type="ARBA" id="ARBA00023136"/>
    </source>
</evidence>
<keyword evidence="9 10" id="KW-0066">ATP synthesis</keyword>
<dbReference type="InterPro" id="IPR036771">
    <property type="entry name" value="ATPsynth_dsu/esu_N"/>
</dbReference>
<name>A0ABV3XSQ8_9RHOB</name>
<keyword evidence="4 10" id="KW-0813">Transport</keyword>
<comment type="subunit">
    <text evidence="10 11">F-type ATPases have 2 components, CF(1) - the catalytic core - and CF(0) - the membrane proton channel. CF(1) has five subunits: alpha(3), beta(3), gamma(1), delta(1), epsilon(1). CF(0) has three main subunits: a, b and c.</text>
</comment>
<keyword evidence="7 10" id="KW-0472">Membrane</keyword>
<evidence type="ECO:0000256" key="8">
    <source>
        <dbReference type="ARBA" id="ARBA00023196"/>
    </source>
</evidence>
<comment type="subcellular location">
    <subcellularLocation>
        <location evidence="10">Cell membrane</location>
        <topology evidence="10">Peripheral membrane protein</topology>
    </subcellularLocation>
    <subcellularLocation>
        <location evidence="2">Endomembrane system</location>
        <topology evidence="2">Peripheral membrane protein</topology>
    </subcellularLocation>
</comment>
<evidence type="ECO:0000256" key="10">
    <source>
        <dbReference type="HAMAP-Rule" id="MF_00530"/>
    </source>
</evidence>
<dbReference type="Proteomes" id="UP001560019">
    <property type="component" value="Unassembled WGS sequence"/>
</dbReference>
<reference evidence="13 14" key="1">
    <citation type="submission" date="2024-06" db="EMBL/GenBank/DDBJ databases">
        <title>Genome of Rhodovulum iodosum, a marine photoferrotroph.</title>
        <authorList>
            <person name="Bianchini G."/>
            <person name="Nikeleit V."/>
            <person name="Kappler A."/>
            <person name="Bryce C."/>
            <person name="Sanchez-Baracaldo P."/>
        </authorList>
    </citation>
    <scope>NUCLEOTIDE SEQUENCE [LARGE SCALE GENOMIC DNA]</scope>
    <source>
        <strain evidence="13 14">UT/N1</strain>
    </source>
</reference>
<evidence type="ECO:0000256" key="4">
    <source>
        <dbReference type="ARBA" id="ARBA00022448"/>
    </source>
</evidence>
<evidence type="ECO:0000313" key="14">
    <source>
        <dbReference type="Proteomes" id="UP001560019"/>
    </source>
</evidence>
<dbReference type="Gene3D" id="2.60.15.10">
    <property type="entry name" value="F0F1 ATP synthase delta/epsilon subunit, N-terminal"/>
    <property type="match status" value="1"/>
</dbReference>
<gene>
    <name evidence="10" type="primary">atpC</name>
    <name evidence="13" type="ORF">Ga0609869_001724</name>
</gene>
<keyword evidence="5 10" id="KW-0375">Hydrogen ion transport</keyword>
<dbReference type="Pfam" id="PF02823">
    <property type="entry name" value="ATP-synt_DE_N"/>
    <property type="match status" value="1"/>
</dbReference>
<proteinExistence type="inferred from homology"/>
<keyword evidence="14" id="KW-1185">Reference proteome</keyword>
<evidence type="ECO:0000256" key="1">
    <source>
        <dbReference type="ARBA" id="ARBA00003543"/>
    </source>
</evidence>
<dbReference type="PANTHER" id="PTHR13822:SF10">
    <property type="entry name" value="ATP SYNTHASE EPSILON CHAIN, CHLOROPLASTIC"/>
    <property type="match status" value="1"/>
</dbReference>
<keyword evidence="8 10" id="KW-0139">CF(1)</keyword>
<dbReference type="EMBL" id="JBEHHI010000001">
    <property type="protein sequence ID" value="MEX5728371.1"/>
    <property type="molecule type" value="Genomic_DNA"/>
</dbReference>
<dbReference type="NCBIfam" id="NF009978">
    <property type="entry name" value="PRK13443.1"/>
    <property type="match status" value="1"/>
</dbReference>
<dbReference type="HAMAP" id="MF_00530">
    <property type="entry name" value="ATP_synth_epsil_bac"/>
    <property type="match status" value="1"/>
</dbReference>
<dbReference type="NCBIfam" id="TIGR01216">
    <property type="entry name" value="ATP_synt_epsi"/>
    <property type="match status" value="1"/>
</dbReference>
<keyword evidence="10" id="KW-1003">Cell membrane</keyword>
<comment type="function">
    <text evidence="1 10">Produces ATP from ADP in the presence of a proton gradient across the membrane.</text>
</comment>
<dbReference type="InterPro" id="IPR001469">
    <property type="entry name" value="ATP_synth_F1_dsu/esu"/>
</dbReference>
<organism evidence="13 14">
    <name type="scientific">Rhodovulum iodosum</name>
    <dbReference type="NCBI Taxonomy" id="68291"/>
    <lineage>
        <taxon>Bacteria</taxon>
        <taxon>Pseudomonadati</taxon>
        <taxon>Pseudomonadota</taxon>
        <taxon>Alphaproteobacteria</taxon>
        <taxon>Rhodobacterales</taxon>
        <taxon>Paracoccaceae</taxon>
        <taxon>Rhodovulum</taxon>
    </lineage>
</organism>
<keyword evidence="6 10" id="KW-0406">Ion transport</keyword>
<dbReference type="SUPFAM" id="SSF51344">
    <property type="entry name" value="Epsilon subunit of F1F0-ATP synthase N-terminal domain"/>
    <property type="match status" value="1"/>
</dbReference>
<accession>A0ABV3XSQ8</accession>
<evidence type="ECO:0000256" key="3">
    <source>
        <dbReference type="ARBA" id="ARBA00005712"/>
    </source>
</evidence>
<comment type="similarity">
    <text evidence="3 10 11">Belongs to the ATPase epsilon chain family.</text>
</comment>
<dbReference type="InterPro" id="IPR020546">
    <property type="entry name" value="ATP_synth_F1_dsu/esu_N"/>
</dbReference>
<evidence type="ECO:0000313" key="13">
    <source>
        <dbReference type="EMBL" id="MEX5728371.1"/>
    </source>
</evidence>
<dbReference type="PANTHER" id="PTHR13822">
    <property type="entry name" value="ATP SYNTHASE DELTA/EPSILON CHAIN"/>
    <property type="match status" value="1"/>
</dbReference>
<dbReference type="CDD" id="cd12152">
    <property type="entry name" value="F1-ATPase_delta"/>
    <property type="match status" value="1"/>
</dbReference>
<evidence type="ECO:0000256" key="11">
    <source>
        <dbReference type="RuleBase" id="RU003656"/>
    </source>
</evidence>
<sequence>MADTMQFDLVAPERKLASLDAKQVMLPGADGNMTVLPDHAPVMTTLRPGIVEVVGEKGSEQFIVTGGFAEVVGDRATVLAERAHPVSEVTQEMIDEMVAEAHKAHKEAREEEHHDLVDNTQHLLADMVAMGTHLGLNPSVPND</sequence>
<evidence type="ECO:0000256" key="9">
    <source>
        <dbReference type="ARBA" id="ARBA00023310"/>
    </source>
</evidence>
<dbReference type="RefSeq" id="WP_125408705.1">
    <property type="nucleotide sequence ID" value="NZ_JBEHHI010000001.1"/>
</dbReference>